<evidence type="ECO:0000313" key="5">
    <source>
        <dbReference type="EMBL" id="MBZ9566753.1"/>
    </source>
</evidence>
<dbReference type="Gene3D" id="3.30.450.20">
    <property type="entry name" value="PAS domain"/>
    <property type="match status" value="1"/>
</dbReference>
<sequence>MRPEAPRRADDTLTAWLTAPCGLMITSPSGEVVAANQRLHDWLGVPALAGEALEDWLTASARTLLHWHVVAQLEQAGQAEEVHLALKTAGGGEIPVLCGIERRGAAGQAQWHWALMPIRRKSRLERELIQARRTTERALQDKVAAVAELEALKTDLEAHRRELLEQNRHLEHWAYSDALTRLKNRRAFNETLAAWLKEAEDGESAPLTLALMDIDHFKAINDRHGHPEGDRILEQLAGLMRATFRDHDAIFRVGGEEFAVLLPEADARQACSAMERLRRTVAAHAWSIDADVTLSVGLADRQAHDGFDSLFVRADHALYRAKRHGRNRIECHDSPPDSCSGHSER</sequence>
<comment type="caution">
    <text evidence="5">The sequence shown here is derived from an EMBL/GenBank/DDBJ whole genome shotgun (WGS) entry which is preliminary data.</text>
</comment>
<evidence type="ECO:0000256" key="2">
    <source>
        <dbReference type="ARBA" id="ARBA00034247"/>
    </source>
</evidence>
<dbReference type="InterPro" id="IPR050469">
    <property type="entry name" value="Diguanylate_Cyclase"/>
</dbReference>
<evidence type="ECO:0000313" key="6">
    <source>
        <dbReference type="Proteomes" id="UP001319883"/>
    </source>
</evidence>
<dbReference type="InterPro" id="IPR029787">
    <property type="entry name" value="Nucleotide_cyclase"/>
</dbReference>
<evidence type="ECO:0000256" key="3">
    <source>
        <dbReference type="SAM" id="Coils"/>
    </source>
</evidence>
<dbReference type="PROSITE" id="PS50887">
    <property type="entry name" value="GGDEF"/>
    <property type="match status" value="1"/>
</dbReference>
<accession>A0ABS7WWZ8</accession>
<dbReference type="RefSeq" id="WP_224420276.1">
    <property type="nucleotide sequence ID" value="NZ_JAGXFD010000001.1"/>
</dbReference>
<dbReference type="NCBIfam" id="TIGR00254">
    <property type="entry name" value="GGDEF"/>
    <property type="match status" value="1"/>
</dbReference>
<dbReference type="CDD" id="cd01949">
    <property type="entry name" value="GGDEF"/>
    <property type="match status" value="1"/>
</dbReference>
<feature type="domain" description="GGDEF" evidence="4">
    <location>
        <begin position="205"/>
        <end position="334"/>
    </location>
</feature>
<name>A0ABS7WWZ8_9GAMM</name>
<feature type="coiled-coil region" evidence="3">
    <location>
        <begin position="121"/>
        <end position="169"/>
    </location>
</feature>
<dbReference type="Pfam" id="PF00990">
    <property type="entry name" value="GGDEF"/>
    <property type="match status" value="1"/>
</dbReference>
<dbReference type="InterPro" id="IPR000160">
    <property type="entry name" value="GGDEF_dom"/>
</dbReference>
<reference evidence="5 6" key="1">
    <citation type="submission" date="2021-05" db="EMBL/GenBank/DDBJ databases">
        <title>Petroleum and Energy Research Collection (APPE): ex situ preservation of microbial diversity associated with the oil industry and exploitation of its biotechnological potential.</title>
        <authorList>
            <person name="Paixao C.T.M."/>
            <person name="Gomes M.B."/>
            <person name="Oliveira V.M."/>
        </authorList>
    </citation>
    <scope>NUCLEOTIDE SEQUENCE [LARGE SCALE GENOMIC DNA]</scope>
    <source>
        <strain evidence="5 6">LIT2</strain>
    </source>
</reference>
<proteinExistence type="predicted"/>
<dbReference type="EC" id="2.7.7.65" evidence="1"/>
<dbReference type="SUPFAM" id="SSF55073">
    <property type="entry name" value="Nucleotide cyclase"/>
    <property type="match status" value="1"/>
</dbReference>
<keyword evidence="3" id="KW-0175">Coiled coil</keyword>
<keyword evidence="6" id="KW-1185">Reference proteome</keyword>
<dbReference type="PANTHER" id="PTHR45138:SF9">
    <property type="entry name" value="DIGUANYLATE CYCLASE DGCM-RELATED"/>
    <property type="match status" value="1"/>
</dbReference>
<dbReference type="Gene3D" id="3.30.70.270">
    <property type="match status" value="1"/>
</dbReference>
<dbReference type="SMART" id="SM00267">
    <property type="entry name" value="GGDEF"/>
    <property type="match status" value="1"/>
</dbReference>
<organism evidence="5 6">
    <name type="scientific">Modicisalibacter tunisiensis</name>
    <dbReference type="NCBI Taxonomy" id="390637"/>
    <lineage>
        <taxon>Bacteria</taxon>
        <taxon>Pseudomonadati</taxon>
        <taxon>Pseudomonadota</taxon>
        <taxon>Gammaproteobacteria</taxon>
        <taxon>Oceanospirillales</taxon>
        <taxon>Halomonadaceae</taxon>
        <taxon>Modicisalibacter</taxon>
    </lineage>
</organism>
<evidence type="ECO:0000256" key="1">
    <source>
        <dbReference type="ARBA" id="ARBA00012528"/>
    </source>
</evidence>
<dbReference type="PANTHER" id="PTHR45138">
    <property type="entry name" value="REGULATORY COMPONENTS OF SENSORY TRANSDUCTION SYSTEM"/>
    <property type="match status" value="1"/>
</dbReference>
<dbReference type="InterPro" id="IPR043128">
    <property type="entry name" value="Rev_trsase/Diguanyl_cyclase"/>
</dbReference>
<comment type="catalytic activity">
    <reaction evidence="2">
        <text>2 GTP = 3',3'-c-di-GMP + 2 diphosphate</text>
        <dbReference type="Rhea" id="RHEA:24898"/>
        <dbReference type="ChEBI" id="CHEBI:33019"/>
        <dbReference type="ChEBI" id="CHEBI:37565"/>
        <dbReference type="ChEBI" id="CHEBI:58805"/>
        <dbReference type="EC" id="2.7.7.65"/>
    </reaction>
</comment>
<dbReference type="EMBL" id="JAGXFD010000001">
    <property type="protein sequence ID" value="MBZ9566753.1"/>
    <property type="molecule type" value="Genomic_DNA"/>
</dbReference>
<protein>
    <recommendedName>
        <fullName evidence="1">diguanylate cyclase</fullName>
        <ecNumber evidence="1">2.7.7.65</ecNumber>
    </recommendedName>
</protein>
<dbReference type="Proteomes" id="UP001319883">
    <property type="component" value="Unassembled WGS sequence"/>
</dbReference>
<evidence type="ECO:0000259" key="4">
    <source>
        <dbReference type="PROSITE" id="PS50887"/>
    </source>
</evidence>
<gene>
    <name evidence="5" type="ORF">KGQ91_03520</name>
</gene>